<sequence length="323" mass="34580">MAEPSGDGRPPAPVHVVPPLPPLPAPYRARPATLADAGAIHALVAACERDLLGDVETGPEAVAGRLALPGLDPALDTLLVHQPGPGPRLVGRAWVHADRSEVDVHPAHRGRGLGGMLLDWTEARARRAGGGRLAQPVEERDAAAVALLRSRGYLPFVTQWLLGIAVPDEPAVPDPPAGVTVRPFRTGDGRAAHRLVEDAFGRWQKHRLPYDEWARQTVRREAFAPAMSPVAFSGGEMVGALVALDPPDAAEGYVDRLAVRADHRGRGIAGVLLREAFRAFHRHGRHGCTLWTHSGTGALSLYEHLGMRVRRSCSVYGKALTEG</sequence>
<dbReference type="KEGG" id="arev:RVR_9289"/>
<evidence type="ECO:0000256" key="2">
    <source>
        <dbReference type="ARBA" id="ARBA00023315"/>
    </source>
</evidence>
<proteinExistence type="predicted"/>
<dbReference type="InterPro" id="IPR050832">
    <property type="entry name" value="Bact_Acetyltransf"/>
</dbReference>
<dbReference type="Proteomes" id="UP000595703">
    <property type="component" value="Chromosome"/>
</dbReference>
<dbReference type="InterPro" id="IPR016181">
    <property type="entry name" value="Acyl_CoA_acyltransferase"/>
</dbReference>
<keyword evidence="2" id="KW-0012">Acyltransferase</keyword>
<feature type="domain" description="N-acetyltransferase" evidence="3">
    <location>
        <begin position="27"/>
        <end position="173"/>
    </location>
</feature>
<protein>
    <submittedName>
        <fullName evidence="4">Putative acetyltransferase</fullName>
    </submittedName>
</protein>
<accession>A0A7U3UZM1</accession>
<evidence type="ECO:0000256" key="1">
    <source>
        <dbReference type="ARBA" id="ARBA00022679"/>
    </source>
</evidence>
<keyword evidence="1 4" id="KW-0808">Transferase</keyword>
<dbReference type="PROSITE" id="PS51186">
    <property type="entry name" value="GNAT"/>
    <property type="match status" value="2"/>
</dbReference>
<keyword evidence="5" id="KW-1185">Reference proteome</keyword>
<dbReference type="PANTHER" id="PTHR43877:SF1">
    <property type="entry name" value="ACETYLTRANSFERASE"/>
    <property type="match status" value="1"/>
</dbReference>
<dbReference type="RefSeq" id="WP_237405115.1">
    <property type="nucleotide sequence ID" value="NZ_AP018365.1"/>
</dbReference>
<dbReference type="PANTHER" id="PTHR43877">
    <property type="entry name" value="AMINOALKYLPHOSPHONATE N-ACETYLTRANSFERASE-RELATED-RELATED"/>
    <property type="match status" value="1"/>
</dbReference>
<dbReference type="EMBL" id="AP018365">
    <property type="protein sequence ID" value="BBB01741.1"/>
    <property type="molecule type" value="Genomic_DNA"/>
</dbReference>
<dbReference type="AlphaFoldDB" id="A0A7U3UZM1"/>
<evidence type="ECO:0000259" key="3">
    <source>
        <dbReference type="PROSITE" id="PS51186"/>
    </source>
</evidence>
<feature type="domain" description="N-acetyltransferase" evidence="3">
    <location>
        <begin position="179"/>
        <end position="323"/>
    </location>
</feature>
<reference evidence="4 5" key="3">
    <citation type="journal article" date="2011" name="Nat. Chem. Biol.">
        <title>Reveromycin A biosynthesis uses RevG and RevJ for stereospecific spiroacetal formation.</title>
        <authorList>
            <person name="Takahashi S."/>
            <person name="Toyoda A."/>
            <person name="Sekiyama Y."/>
            <person name="Takagi H."/>
            <person name="Nogawa T."/>
            <person name="Uramoto M."/>
            <person name="Suzuki R."/>
            <person name="Koshino H."/>
            <person name="Kumano T."/>
            <person name="Panthee S."/>
            <person name="Dairi T."/>
            <person name="Ishikawa J."/>
            <person name="Ikeda H."/>
            <person name="Sakaki Y."/>
            <person name="Osada H."/>
        </authorList>
    </citation>
    <scope>NUCLEOTIDE SEQUENCE [LARGE SCALE GENOMIC DNA]</scope>
    <source>
        <strain evidence="4 5">SN-593</strain>
    </source>
</reference>
<dbReference type="Gene3D" id="3.40.630.30">
    <property type="match status" value="1"/>
</dbReference>
<evidence type="ECO:0000313" key="4">
    <source>
        <dbReference type="EMBL" id="BBB01741.1"/>
    </source>
</evidence>
<organism evidence="4 5">
    <name type="scientific">Actinacidiphila reveromycinica</name>
    <dbReference type="NCBI Taxonomy" id="659352"/>
    <lineage>
        <taxon>Bacteria</taxon>
        <taxon>Bacillati</taxon>
        <taxon>Actinomycetota</taxon>
        <taxon>Actinomycetes</taxon>
        <taxon>Kitasatosporales</taxon>
        <taxon>Streptomycetaceae</taxon>
        <taxon>Actinacidiphila</taxon>
    </lineage>
</organism>
<name>A0A7U3UZM1_9ACTN</name>
<dbReference type="InterPro" id="IPR000182">
    <property type="entry name" value="GNAT_dom"/>
</dbReference>
<dbReference type="GO" id="GO:0016747">
    <property type="term" value="F:acyltransferase activity, transferring groups other than amino-acyl groups"/>
    <property type="evidence" value="ECO:0007669"/>
    <property type="project" value="InterPro"/>
</dbReference>
<gene>
    <name evidence="4" type="ORF">RVR_9289</name>
</gene>
<dbReference type="SUPFAM" id="SSF55729">
    <property type="entry name" value="Acyl-CoA N-acyltransferases (Nat)"/>
    <property type="match status" value="2"/>
</dbReference>
<reference evidence="4 5" key="2">
    <citation type="journal article" date="2011" name="J. Antibiot.">
        <title>Furaquinocins I and J: novel polyketide isoprenoid hybrid compounds from Streptomyces reveromyceticus SN-593.</title>
        <authorList>
            <person name="Panthee S."/>
            <person name="Takahashi S."/>
            <person name="Takagi H."/>
            <person name="Nogawa T."/>
            <person name="Oowada E."/>
            <person name="Uramoto M."/>
            <person name="Osada H."/>
        </authorList>
    </citation>
    <scope>NUCLEOTIDE SEQUENCE [LARGE SCALE GENOMIC DNA]</scope>
    <source>
        <strain evidence="4 5">SN-593</strain>
    </source>
</reference>
<dbReference type="CDD" id="cd04301">
    <property type="entry name" value="NAT_SF"/>
    <property type="match status" value="1"/>
</dbReference>
<reference evidence="4 5" key="4">
    <citation type="journal article" date="2020" name="Sci. Rep.">
        <title>beta-carboline chemical signals induce reveromycin production through a LuxR family regulator in Streptomyces sp. SN-593.</title>
        <authorList>
            <person name="Panthee S."/>
            <person name="Kito N."/>
            <person name="Hayashi T."/>
            <person name="Shimizu T."/>
            <person name="Ishikawa J."/>
            <person name="Hamamoto H."/>
            <person name="Osada H."/>
            <person name="Takahashi S."/>
        </authorList>
    </citation>
    <scope>NUCLEOTIDE SEQUENCE [LARGE SCALE GENOMIC DNA]</scope>
    <source>
        <strain evidence="4 5">SN-593</strain>
    </source>
</reference>
<dbReference type="Pfam" id="PF00583">
    <property type="entry name" value="Acetyltransf_1"/>
    <property type="match status" value="2"/>
</dbReference>
<reference evidence="4 5" key="1">
    <citation type="journal article" date="2010" name="J. Bacteriol.">
        <title>Biochemical characterization of a novel indole prenyltransferase from Streptomyces sp. SN-593.</title>
        <authorList>
            <person name="Takahashi S."/>
            <person name="Takagi H."/>
            <person name="Toyoda A."/>
            <person name="Uramoto M."/>
            <person name="Nogawa T."/>
            <person name="Ueki M."/>
            <person name="Sakaki Y."/>
            <person name="Osada H."/>
        </authorList>
    </citation>
    <scope>NUCLEOTIDE SEQUENCE [LARGE SCALE GENOMIC DNA]</scope>
    <source>
        <strain evidence="4 5">SN-593</strain>
    </source>
</reference>
<evidence type="ECO:0000313" key="5">
    <source>
        <dbReference type="Proteomes" id="UP000595703"/>
    </source>
</evidence>